<feature type="non-terminal residue" evidence="2">
    <location>
        <position position="1"/>
    </location>
</feature>
<feature type="compositionally biased region" description="Basic and acidic residues" evidence="1">
    <location>
        <begin position="13"/>
        <end position="31"/>
    </location>
</feature>
<name>A0ABU9HH29_9GAMM</name>
<dbReference type="EMBL" id="JBAKBA010000466">
    <property type="protein sequence ID" value="MEL0661203.1"/>
    <property type="molecule type" value="Genomic_DNA"/>
</dbReference>
<evidence type="ECO:0000313" key="3">
    <source>
        <dbReference type="Proteomes" id="UP001366060"/>
    </source>
</evidence>
<protein>
    <submittedName>
        <fullName evidence="2">Uncharacterized protein</fullName>
    </submittedName>
</protein>
<keyword evidence="3" id="KW-1185">Reference proteome</keyword>
<sequence>DIEMEGVLSGGEGGKEIYHARDKGNKSTHSEGHHALYCERVVNTYEVLEVQDAAKEPSWKDNEDLTEFG</sequence>
<feature type="region of interest" description="Disordered" evidence="1">
    <location>
        <begin position="1"/>
        <end position="31"/>
    </location>
</feature>
<gene>
    <name evidence="2" type="ORF">V6255_19105</name>
</gene>
<organism evidence="2 3">
    <name type="scientific">Psychromonas arctica</name>
    <dbReference type="NCBI Taxonomy" id="168275"/>
    <lineage>
        <taxon>Bacteria</taxon>
        <taxon>Pseudomonadati</taxon>
        <taxon>Pseudomonadota</taxon>
        <taxon>Gammaproteobacteria</taxon>
        <taxon>Alteromonadales</taxon>
        <taxon>Psychromonadaceae</taxon>
        <taxon>Psychromonas</taxon>
    </lineage>
</organism>
<comment type="caution">
    <text evidence="2">The sequence shown here is derived from an EMBL/GenBank/DDBJ whole genome shotgun (WGS) entry which is preliminary data.</text>
</comment>
<reference evidence="2 3" key="1">
    <citation type="submission" date="2024-02" db="EMBL/GenBank/DDBJ databases">
        <title>Bacteria isolated from the canopy kelp, Nereocystis luetkeana.</title>
        <authorList>
            <person name="Pfister C.A."/>
            <person name="Younker I.T."/>
            <person name="Light S.H."/>
        </authorList>
    </citation>
    <scope>NUCLEOTIDE SEQUENCE [LARGE SCALE GENOMIC DNA]</scope>
    <source>
        <strain evidence="2 3">TI.2.07</strain>
    </source>
</reference>
<feature type="non-terminal residue" evidence="2">
    <location>
        <position position="69"/>
    </location>
</feature>
<evidence type="ECO:0000313" key="2">
    <source>
        <dbReference type="EMBL" id="MEL0661203.1"/>
    </source>
</evidence>
<proteinExistence type="predicted"/>
<evidence type="ECO:0000256" key="1">
    <source>
        <dbReference type="SAM" id="MobiDB-lite"/>
    </source>
</evidence>
<accession>A0ABU9HH29</accession>
<dbReference type="Proteomes" id="UP001366060">
    <property type="component" value="Unassembled WGS sequence"/>
</dbReference>